<name>A6LC36_PARD8</name>
<dbReference type="PaxDb" id="435591-BDI_1494"/>
<dbReference type="EMBL" id="CP000140">
    <property type="protein sequence ID" value="ABR43250.1"/>
    <property type="molecule type" value="Genomic_DNA"/>
</dbReference>
<dbReference type="HOGENOM" id="CLU_2586511_0_0_10"/>
<evidence type="ECO:0000313" key="1">
    <source>
        <dbReference type="EMBL" id="ABR43250.1"/>
    </source>
</evidence>
<proteinExistence type="predicted"/>
<keyword evidence="2" id="KW-1185">Reference proteome</keyword>
<organism evidence="1 2">
    <name type="scientific">Parabacteroides distasonis (strain ATCC 8503 / DSM 20701 / CIP 104284 / JCM 5825 / NCTC 11152)</name>
    <dbReference type="NCBI Taxonomy" id="435591"/>
    <lineage>
        <taxon>Bacteria</taxon>
        <taxon>Pseudomonadati</taxon>
        <taxon>Bacteroidota</taxon>
        <taxon>Bacteroidia</taxon>
        <taxon>Bacteroidales</taxon>
        <taxon>Tannerellaceae</taxon>
        <taxon>Parabacteroides</taxon>
    </lineage>
</organism>
<dbReference type="Proteomes" id="UP000000566">
    <property type="component" value="Chromosome"/>
</dbReference>
<dbReference type="KEGG" id="pdi:BDI_1494"/>
<accession>A6LC36</accession>
<dbReference type="AlphaFoldDB" id="A6LC36"/>
<gene>
    <name evidence="1" type="ordered locus">BDI_1494</name>
</gene>
<protein>
    <submittedName>
        <fullName evidence="1">Uncharacterized protein</fullName>
    </submittedName>
</protein>
<reference evidence="1 2" key="1">
    <citation type="journal article" date="2007" name="PLoS Biol.">
        <title>Evolution of symbiotic bacteria in the distal human intestine.</title>
        <authorList>
            <person name="Xu J."/>
            <person name="Mahowald M.A."/>
            <person name="Ley R.E."/>
            <person name="Lozupone C.A."/>
            <person name="Hamady M."/>
            <person name="Martens E.C."/>
            <person name="Henrissat B."/>
            <person name="Coutinho P.M."/>
            <person name="Minx P."/>
            <person name="Latreille P."/>
            <person name="Cordum H."/>
            <person name="Van Brunt A."/>
            <person name="Kim K."/>
            <person name="Fulton R.S."/>
            <person name="Fulton L.A."/>
            <person name="Clifton S.W."/>
            <person name="Wilson R.K."/>
            <person name="Knight R.D."/>
            <person name="Gordon J.I."/>
        </authorList>
    </citation>
    <scope>NUCLEOTIDE SEQUENCE [LARGE SCALE GENOMIC DNA]</scope>
    <source>
        <strain evidence="2">ATCC 8503 / DSM 20701 / CIP 104284 / JCM 5825 / NCTC 11152</strain>
    </source>
</reference>
<evidence type="ECO:0000313" key="2">
    <source>
        <dbReference type="Proteomes" id="UP000000566"/>
    </source>
</evidence>
<sequence length="80" mass="9644">MAATRHRYYKGYQDNLYFCQSFPAHSTYINYLCHICYVKKERIIPFFSRRPIINITSLNNKSYSVYVNIYTKIRVYPTGE</sequence>
<dbReference type="STRING" id="435591.BDI_1494"/>